<organism evidence="1 2">
    <name type="scientific">Roseibium aggregatum</name>
    <dbReference type="NCBI Taxonomy" id="187304"/>
    <lineage>
        <taxon>Bacteria</taxon>
        <taxon>Pseudomonadati</taxon>
        <taxon>Pseudomonadota</taxon>
        <taxon>Alphaproteobacteria</taxon>
        <taxon>Hyphomicrobiales</taxon>
        <taxon>Stappiaceae</taxon>
        <taxon>Roseibium</taxon>
    </lineage>
</organism>
<dbReference type="EMBL" id="JABFCZ010000001">
    <property type="protein sequence ID" value="MBD1544800.1"/>
    <property type="molecule type" value="Genomic_DNA"/>
</dbReference>
<dbReference type="SUPFAM" id="SSF159888">
    <property type="entry name" value="YdhG-like"/>
    <property type="match status" value="1"/>
</dbReference>
<dbReference type="AlphaFoldDB" id="A0A926NVC7"/>
<comment type="caution">
    <text evidence="1">The sequence shown here is derived from an EMBL/GenBank/DDBJ whole genome shotgun (WGS) entry which is preliminary data.</text>
</comment>
<dbReference type="Proteomes" id="UP000598467">
    <property type="component" value="Unassembled WGS sequence"/>
</dbReference>
<name>A0A926NVC7_9HYPH</name>
<gene>
    <name evidence="1" type="ORF">HK439_00865</name>
</gene>
<evidence type="ECO:0000313" key="1">
    <source>
        <dbReference type="EMBL" id="MBD1544800.1"/>
    </source>
</evidence>
<evidence type="ECO:0000313" key="2">
    <source>
        <dbReference type="Proteomes" id="UP000598467"/>
    </source>
</evidence>
<reference evidence="1" key="1">
    <citation type="submission" date="2020-05" db="EMBL/GenBank/DDBJ databases">
        <title>Identification of trans-AT polyketide cluster in two marine bacteria, producers of a novel glutaramide-containing polyketide sesbanimide D and analogs.</title>
        <authorList>
            <person name="Kacar D."/>
            <person name="Rodriguez P."/>
            <person name="Canedo L."/>
            <person name="Gonzalez E."/>
            <person name="Galan B."/>
            <person name="De La Calle F."/>
            <person name="Garcia J.L."/>
        </authorList>
    </citation>
    <scope>NUCLEOTIDE SEQUENCE</scope>
    <source>
        <strain evidence="1">PHM038</strain>
    </source>
</reference>
<proteinExistence type="predicted"/>
<protein>
    <submittedName>
        <fullName evidence="1">DUF1801 domain-containing protein</fullName>
    </submittedName>
</protein>
<sequence>MDQEATADRQPYAEMPDPVQPVADYLSGCPAAVRKGLMDLRALGYQVAGEDARIGPLHETLKWGEPSYLTDVTRSGTTLRLAAKKTMPDTYGLFFNCRTSIAERVTDLYPNTFVFDGKRGLLFSAGRELPVEEVKACISLVLTYRLGGLF</sequence>
<dbReference type="RefSeq" id="WP_190289467.1">
    <property type="nucleotide sequence ID" value="NZ_JABFCZ010000001.1"/>
</dbReference>
<accession>A0A926NVC7</accession>